<sequence length="522" mass="57471">MARDPVSSVFSSAAVDSHTPQEMPSPTHSLPDQGTPLLSSPAPNEETAEEIEAASRARNKHIWRLCFAIFALVQAANVVLRAPFIQLREDSVCMAEYGTAGSLGEDCKVQAVQDEVTTLTQWQQLFDTGPGILFGVFYGMAADRYGRRPILALALAGMTMATIWAQIILFWPRVFPTRLTWLSVIFQLVGGGNLVVNAMIFAMVSDVTPEEKRASKFFRLYGVALLSDMILSPASEALTGMQPWWPARFGLIAFIMALLATWLVLPETMEMSEVVHSIRLEEEEPEEEDDPVVYSDVRKSTFWRRSRKIVSRLQDLRLLIASRQLLLLVPLLSVGQLYDQSADFFKNYISQRYGWRMSQASFWLTYRNVVNLILLSTILPAVSEMLLRRNFNGGQKDKWISRASIVCLALGAFVIGLAPIMSIMVTGLTIFALGHGFVPAALSLATPFIEPGHIGMLYTAMTIGEAIGKLANEPALMGAFELGMRVGGLLLGLPFVATGIMLTIAGISVFAIQPPLPATHLD</sequence>
<evidence type="ECO:0000256" key="2">
    <source>
        <dbReference type="ARBA" id="ARBA00022692"/>
    </source>
</evidence>
<keyword evidence="4 6" id="KW-0472">Membrane</keyword>
<gene>
    <name evidence="7" type="ORF">TRUGW13939_09130</name>
</gene>
<keyword evidence="8" id="KW-1185">Reference proteome</keyword>
<feature type="transmembrane region" description="Helical" evidence="6">
    <location>
        <begin position="316"/>
        <end position="338"/>
    </location>
</feature>
<feature type="transmembrane region" description="Helical" evidence="6">
    <location>
        <begin position="399"/>
        <end position="421"/>
    </location>
</feature>
<evidence type="ECO:0000313" key="8">
    <source>
        <dbReference type="Proteomes" id="UP000509510"/>
    </source>
</evidence>
<dbReference type="GO" id="GO:0016020">
    <property type="term" value="C:membrane"/>
    <property type="evidence" value="ECO:0007669"/>
    <property type="project" value="UniProtKB-SubCell"/>
</dbReference>
<protein>
    <recommendedName>
        <fullName evidence="9">Major facilitator superfamily (MFS) profile domain-containing protein</fullName>
    </recommendedName>
</protein>
<proteinExistence type="predicted"/>
<evidence type="ECO:0000256" key="5">
    <source>
        <dbReference type="SAM" id="MobiDB-lite"/>
    </source>
</evidence>
<dbReference type="InterPro" id="IPR036259">
    <property type="entry name" value="MFS_trans_sf"/>
</dbReference>
<dbReference type="Proteomes" id="UP000509510">
    <property type="component" value="Chromosome V"/>
</dbReference>
<dbReference type="PANTHER" id="PTHR23507:SF1">
    <property type="entry name" value="FI18259P1-RELATED"/>
    <property type="match status" value="1"/>
</dbReference>
<accession>A0A7H8R6H6</accession>
<dbReference type="GO" id="GO:0022857">
    <property type="term" value="F:transmembrane transporter activity"/>
    <property type="evidence" value="ECO:0007669"/>
    <property type="project" value="InterPro"/>
</dbReference>
<feature type="transmembrane region" description="Helical" evidence="6">
    <location>
        <begin position="369"/>
        <end position="387"/>
    </location>
</feature>
<evidence type="ECO:0000256" key="6">
    <source>
        <dbReference type="SAM" id="Phobius"/>
    </source>
</evidence>
<feature type="transmembrane region" description="Helical" evidence="6">
    <location>
        <begin position="184"/>
        <end position="205"/>
    </location>
</feature>
<keyword evidence="3 6" id="KW-1133">Transmembrane helix</keyword>
<feature type="transmembrane region" description="Helical" evidence="6">
    <location>
        <begin position="427"/>
        <end position="449"/>
    </location>
</feature>
<dbReference type="KEGG" id="trg:TRUGW13939_09130"/>
<organism evidence="7 8">
    <name type="scientific">Talaromyces rugulosus</name>
    <name type="common">Penicillium rugulosum</name>
    <dbReference type="NCBI Taxonomy" id="121627"/>
    <lineage>
        <taxon>Eukaryota</taxon>
        <taxon>Fungi</taxon>
        <taxon>Dikarya</taxon>
        <taxon>Ascomycota</taxon>
        <taxon>Pezizomycotina</taxon>
        <taxon>Eurotiomycetes</taxon>
        <taxon>Eurotiomycetidae</taxon>
        <taxon>Eurotiales</taxon>
        <taxon>Trichocomaceae</taxon>
        <taxon>Talaromyces</taxon>
        <taxon>Talaromyces sect. Islandici</taxon>
    </lineage>
</organism>
<dbReference type="InterPro" id="IPR011701">
    <property type="entry name" value="MFS"/>
</dbReference>
<evidence type="ECO:0000256" key="1">
    <source>
        <dbReference type="ARBA" id="ARBA00004141"/>
    </source>
</evidence>
<keyword evidence="2 6" id="KW-0812">Transmembrane</keyword>
<dbReference type="GeneID" id="55996614"/>
<comment type="subcellular location">
    <subcellularLocation>
        <location evidence="1">Membrane</location>
        <topology evidence="1">Multi-pass membrane protein</topology>
    </subcellularLocation>
</comment>
<dbReference type="SUPFAM" id="SSF103473">
    <property type="entry name" value="MFS general substrate transporter"/>
    <property type="match status" value="1"/>
</dbReference>
<name>A0A7H8R6H6_TALRU</name>
<evidence type="ECO:0000256" key="3">
    <source>
        <dbReference type="ARBA" id="ARBA00022989"/>
    </source>
</evidence>
<feature type="transmembrane region" description="Helical" evidence="6">
    <location>
        <begin position="247"/>
        <end position="265"/>
    </location>
</feature>
<evidence type="ECO:0000313" key="7">
    <source>
        <dbReference type="EMBL" id="QKX61974.1"/>
    </source>
</evidence>
<feature type="transmembrane region" description="Helical" evidence="6">
    <location>
        <begin position="217"/>
        <end position="235"/>
    </location>
</feature>
<evidence type="ECO:0008006" key="9">
    <source>
        <dbReference type="Google" id="ProtNLM"/>
    </source>
</evidence>
<dbReference type="OrthoDB" id="194139at2759"/>
<feature type="compositionally biased region" description="Low complexity" evidence="5">
    <location>
        <begin position="1"/>
        <end position="17"/>
    </location>
</feature>
<dbReference type="RefSeq" id="XP_035348148.1">
    <property type="nucleotide sequence ID" value="XM_035492255.1"/>
</dbReference>
<feature type="region of interest" description="Disordered" evidence="5">
    <location>
        <begin position="1"/>
        <end position="46"/>
    </location>
</feature>
<dbReference type="PANTHER" id="PTHR23507">
    <property type="entry name" value="ZGC:174356"/>
    <property type="match status" value="1"/>
</dbReference>
<dbReference type="AlphaFoldDB" id="A0A7H8R6H6"/>
<feature type="compositionally biased region" description="Polar residues" evidence="5">
    <location>
        <begin position="18"/>
        <end position="42"/>
    </location>
</feature>
<dbReference type="Pfam" id="PF07690">
    <property type="entry name" value="MFS_1"/>
    <property type="match status" value="1"/>
</dbReference>
<feature type="transmembrane region" description="Helical" evidence="6">
    <location>
        <begin position="486"/>
        <end position="512"/>
    </location>
</feature>
<evidence type="ECO:0000256" key="4">
    <source>
        <dbReference type="ARBA" id="ARBA00023136"/>
    </source>
</evidence>
<reference evidence="8" key="1">
    <citation type="submission" date="2020-06" db="EMBL/GenBank/DDBJ databases">
        <title>A chromosome-scale genome assembly of Talaromyces rugulosus W13939.</title>
        <authorList>
            <person name="Wang B."/>
            <person name="Guo L."/>
            <person name="Ye K."/>
            <person name="Wang L."/>
        </authorList>
    </citation>
    <scope>NUCLEOTIDE SEQUENCE [LARGE SCALE GENOMIC DNA]</scope>
    <source>
        <strain evidence="8">W13939</strain>
    </source>
</reference>
<dbReference type="Gene3D" id="1.20.1250.20">
    <property type="entry name" value="MFS general substrate transporter like domains"/>
    <property type="match status" value="1"/>
</dbReference>
<dbReference type="EMBL" id="CP055902">
    <property type="protein sequence ID" value="QKX61974.1"/>
    <property type="molecule type" value="Genomic_DNA"/>
</dbReference>
<feature type="transmembrane region" description="Helical" evidence="6">
    <location>
        <begin position="150"/>
        <end position="172"/>
    </location>
</feature>